<dbReference type="SMART" id="SM00878">
    <property type="entry name" value="Biotin_carb_C"/>
    <property type="match status" value="1"/>
</dbReference>
<dbReference type="SUPFAM" id="SSF51230">
    <property type="entry name" value="Single hybrid motif"/>
    <property type="match status" value="1"/>
</dbReference>
<evidence type="ECO:0000313" key="11">
    <source>
        <dbReference type="EMBL" id="KIF83260.1"/>
    </source>
</evidence>
<dbReference type="InterPro" id="IPR005482">
    <property type="entry name" value="Biotin_COase_C"/>
</dbReference>
<keyword evidence="12" id="KW-1185">Reference proteome</keyword>
<proteinExistence type="predicted"/>
<dbReference type="RefSeq" id="WP_040041889.1">
    <property type="nucleotide sequence ID" value="NZ_JWJG01000028.1"/>
</dbReference>
<dbReference type="Pfam" id="PF02785">
    <property type="entry name" value="Biotin_carb_C"/>
    <property type="match status" value="1"/>
</dbReference>
<dbReference type="InterPro" id="IPR050856">
    <property type="entry name" value="Biotin_carboxylase_complex"/>
</dbReference>
<dbReference type="FunFam" id="3.40.50.20:FF:000010">
    <property type="entry name" value="Propionyl-CoA carboxylase subunit alpha"/>
    <property type="match status" value="1"/>
</dbReference>
<keyword evidence="3 7" id="KW-0547">Nucleotide-binding</keyword>
<dbReference type="SUPFAM" id="SSF56059">
    <property type="entry name" value="Glutathione synthetase ATP-binding domain-like"/>
    <property type="match status" value="1"/>
</dbReference>
<dbReference type="PROSITE" id="PS50975">
    <property type="entry name" value="ATP_GRASP"/>
    <property type="match status" value="1"/>
</dbReference>
<dbReference type="PANTHER" id="PTHR18866:SF33">
    <property type="entry name" value="METHYLCROTONOYL-COA CARBOXYLASE SUBUNIT ALPHA, MITOCHONDRIAL-RELATED"/>
    <property type="match status" value="1"/>
</dbReference>
<dbReference type="InterPro" id="IPR011053">
    <property type="entry name" value="Single_hybrid_motif"/>
</dbReference>
<comment type="caution">
    <text evidence="11">The sequence shown here is derived from an EMBL/GenBank/DDBJ whole genome shotgun (WGS) entry which is preliminary data.</text>
</comment>
<dbReference type="InterPro" id="IPR016185">
    <property type="entry name" value="PreATP-grasp_dom_sf"/>
</dbReference>
<dbReference type="OrthoDB" id="9803706at2"/>
<dbReference type="PROSITE" id="PS50968">
    <property type="entry name" value="BIOTINYL_LIPOYL"/>
    <property type="match status" value="1"/>
</dbReference>
<dbReference type="Pfam" id="PF00289">
    <property type="entry name" value="Biotin_carb_N"/>
    <property type="match status" value="1"/>
</dbReference>
<evidence type="ECO:0000313" key="12">
    <source>
        <dbReference type="Proteomes" id="UP000031572"/>
    </source>
</evidence>
<gene>
    <name evidence="11" type="ORF">TSA66_24420</name>
</gene>
<dbReference type="InterPro" id="IPR000089">
    <property type="entry name" value="Biotin_lipoyl"/>
</dbReference>
<dbReference type="InterPro" id="IPR011761">
    <property type="entry name" value="ATP-grasp"/>
</dbReference>
<dbReference type="PANTHER" id="PTHR18866">
    <property type="entry name" value="CARBOXYLASE:PYRUVATE/ACETYL-COA/PROPIONYL-COA CARBOXYLASE"/>
    <property type="match status" value="1"/>
</dbReference>
<evidence type="ECO:0000256" key="5">
    <source>
        <dbReference type="ARBA" id="ARBA00022946"/>
    </source>
</evidence>
<evidence type="ECO:0000256" key="3">
    <source>
        <dbReference type="ARBA" id="ARBA00022741"/>
    </source>
</evidence>
<comment type="cofactor">
    <cofactor evidence="1">
        <name>biotin</name>
        <dbReference type="ChEBI" id="CHEBI:57586"/>
    </cofactor>
</comment>
<dbReference type="Pfam" id="PF00364">
    <property type="entry name" value="Biotin_lipoyl"/>
    <property type="match status" value="1"/>
</dbReference>
<dbReference type="PROSITE" id="PS00188">
    <property type="entry name" value="BIOTIN"/>
    <property type="match status" value="1"/>
</dbReference>
<evidence type="ECO:0000259" key="9">
    <source>
        <dbReference type="PROSITE" id="PS50975"/>
    </source>
</evidence>
<dbReference type="Proteomes" id="UP000031572">
    <property type="component" value="Unassembled WGS sequence"/>
</dbReference>
<keyword evidence="6" id="KW-0092">Biotin</keyword>
<dbReference type="GO" id="GO:0005524">
    <property type="term" value="F:ATP binding"/>
    <property type="evidence" value="ECO:0007669"/>
    <property type="project" value="UniProtKB-UniRule"/>
</dbReference>
<dbReference type="GO" id="GO:0016874">
    <property type="term" value="F:ligase activity"/>
    <property type="evidence" value="ECO:0007669"/>
    <property type="project" value="UniProtKB-KW"/>
</dbReference>
<evidence type="ECO:0000256" key="1">
    <source>
        <dbReference type="ARBA" id="ARBA00001953"/>
    </source>
</evidence>
<reference evidence="11 12" key="1">
    <citation type="submission" date="2014-12" db="EMBL/GenBank/DDBJ databases">
        <title>Denitrispirillum autotrophicum gen. nov., sp. nov., Denitrifying, Facultatively Autotrophic Bacteria Isolated from Rice Paddy Soil.</title>
        <authorList>
            <person name="Ishii S."/>
            <person name="Ashida N."/>
            <person name="Ohno H."/>
            <person name="Otsuka S."/>
            <person name="Yokota A."/>
            <person name="Senoo K."/>
        </authorList>
    </citation>
    <scope>NUCLEOTIDE SEQUENCE [LARGE SCALE GENOMIC DNA]</scope>
    <source>
        <strain evidence="11 12">TSA66</strain>
    </source>
</reference>
<keyword evidence="4 7" id="KW-0067">ATP-binding</keyword>
<evidence type="ECO:0000259" key="10">
    <source>
        <dbReference type="PROSITE" id="PS50979"/>
    </source>
</evidence>
<dbReference type="PROSITE" id="PS50979">
    <property type="entry name" value="BC"/>
    <property type="match status" value="1"/>
</dbReference>
<dbReference type="InterPro" id="IPR001882">
    <property type="entry name" value="Biotin_BS"/>
</dbReference>
<name>A0A0C2BPN3_9BURK</name>
<feature type="domain" description="Biotin carboxylation" evidence="10">
    <location>
        <begin position="5"/>
        <end position="452"/>
    </location>
</feature>
<keyword evidence="2" id="KW-0436">Ligase</keyword>
<dbReference type="Gene3D" id="2.40.50.100">
    <property type="match status" value="1"/>
</dbReference>
<dbReference type="CDD" id="cd06850">
    <property type="entry name" value="biotinyl_domain"/>
    <property type="match status" value="1"/>
</dbReference>
<dbReference type="InterPro" id="IPR005481">
    <property type="entry name" value="BC-like_N"/>
</dbReference>
<dbReference type="SUPFAM" id="SSF52440">
    <property type="entry name" value="PreATP-grasp domain"/>
    <property type="match status" value="1"/>
</dbReference>
<dbReference type="InterPro" id="IPR011054">
    <property type="entry name" value="Rudment_hybrid_motif"/>
</dbReference>
<dbReference type="InterPro" id="IPR005479">
    <property type="entry name" value="CPAse_ATP-bd"/>
</dbReference>
<feature type="domain" description="ATP-grasp" evidence="9">
    <location>
        <begin position="124"/>
        <end position="321"/>
    </location>
</feature>
<evidence type="ECO:0000256" key="7">
    <source>
        <dbReference type="PROSITE-ProRule" id="PRU00409"/>
    </source>
</evidence>
<dbReference type="AlphaFoldDB" id="A0A0C2BPN3"/>
<dbReference type="FunFam" id="2.40.50.100:FF:000003">
    <property type="entry name" value="Acetyl-CoA carboxylase biotin carboxyl carrier protein"/>
    <property type="match status" value="1"/>
</dbReference>
<evidence type="ECO:0000256" key="6">
    <source>
        <dbReference type="ARBA" id="ARBA00023267"/>
    </source>
</evidence>
<dbReference type="STRING" id="709839.TSA66_24420"/>
<dbReference type="EMBL" id="JWJG01000028">
    <property type="protein sequence ID" value="KIF83260.1"/>
    <property type="molecule type" value="Genomic_DNA"/>
</dbReference>
<evidence type="ECO:0000256" key="4">
    <source>
        <dbReference type="ARBA" id="ARBA00022840"/>
    </source>
</evidence>
<dbReference type="InterPro" id="IPR011764">
    <property type="entry name" value="Biotin_carboxylation_dom"/>
</dbReference>
<dbReference type="Pfam" id="PF02786">
    <property type="entry name" value="CPSase_L_D2"/>
    <property type="match status" value="1"/>
</dbReference>
<evidence type="ECO:0000259" key="8">
    <source>
        <dbReference type="PROSITE" id="PS50968"/>
    </source>
</evidence>
<feature type="domain" description="Lipoyl-binding" evidence="8">
    <location>
        <begin position="592"/>
        <end position="661"/>
    </location>
</feature>
<sequence>MTDKRIHLMLIANRGEIALRIMRTAHRLGVRTLAVYSDADRGAPHVRAADLALPIGAAQPAASYLNIAALVEAARRAGADAVHPGYGFLAENADFVRACTAAGLAFVGPSADAIDAMGNKAGAKRLMTDAGVPCVPGYQGADQSEARMQEEAARIGYPVMIKAAAGGGGRGMRRVGHADDFLAALRSARSEAANAFGSDELILEKAIIEPRHIEIQVFADMHGNVVHLGERDCSVQRRHQKVIEESPSPAVNPQLRARMGEVAVAAARAIGYVGAGTLEFLLDREGNFYFMEMNTRLQVEHAVTEAIAGVDLVEWQLLVAQGRPLPLTQHDIDLRLAAGGHAIEVRLCAEDPDDNFLPQSGTVAYWRAPSSLRCDHALESGLTISPYYDSMVAKLVAHGSDRDDALRRLAYGLNECALLGVKSNRQFLARCIAHPAFAAGCATTAFIETHFPPQQYAAAPADPATRRIAAAALALHRRGTGAARYPGELHGWSSSWRYPQLCRLLLDGEAVELHVTTLENQRWHVADGSGSSEIGVSDATANEATFHFDGQTYRVCHAGAGEDLFFVLDGVEHRVTDNTYAPARRESASVASGRIGAPMNGQVVSVQVQEGEAVKIGQTLLVIEAMKMEHSVVAPLDGTVAGVYVQVSDQVAPGRILIELAANA</sequence>
<dbReference type="Gene3D" id="3.30.470.20">
    <property type="entry name" value="ATP-grasp fold, B domain"/>
    <property type="match status" value="1"/>
</dbReference>
<dbReference type="FunFam" id="3.30.1490.20:FF:000003">
    <property type="entry name" value="acetyl-CoA carboxylase isoform X1"/>
    <property type="match status" value="1"/>
</dbReference>
<dbReference type="FunFam" id="3.30.470.20:FF:000028">
    <property type="entry name" value="Methylcrotonoyl-CoA carboxylase subunit alpha, mitochondrial"/>
    <property type="match status" value="1"/>
</dbReference>
<organism evidence="11 12">
    <name type="scientific">Noviherbaspirillum autotrophicum</name>
    <dbReference type="NCBI Taxonomy" id="709839"/>
    <lineage>
        <taxon>Bacteria</taxon>
        <taxon>Pseudomonadati</taxon>
        <taxon>Pseudomonadota</taxon>
        <taxon>Betaproteobacteria</taxon>
        <taxon>Burkholderiales</taxon>
        <taxon>Oxalobacteraceae</taxon>
        <taxon>Noviherbaspirillum</taxon>
    </lineage>
</organism>
<dbReference type="GO" id="GO:0046872">
    <property type="term" value="F:metal ion binding"/>
    <property type="evidence" value="ECO:0007669"/>
    <property type="project" value="InterPro"/>
</dbReference>
<accession>A0A0C2BPN3</accession>
<keyword evidence="5" id="KW-0809">Transit peptide</keyword>
<protein>
    <submittedName>
        <fullName evidence="11">3-methylcrotonyl-CoA carboxylase</fullName>
    </submittedName>
</protein>
<dbReference type="PROSITE" id="PS00867">
    <property type="entry name" value="CPSASE_2"/>
    <property type="match status" value="1"/>
</dbReference>
<dbReference type="PROSITE" id="PS00866">
    <property type="entry name" value="CPSASE_1"/>
    <property type="match status" value="1"/>
</dbReference>
<dbReference type="SUPFAM" id="SSF51246">
    <property type="entry name" value="Rudiment single hybrid motif"/>
    <property type="match status" value="1"/>
</dbReference>
<evidence type="ECO:0000256" key="2">
    <source>
        <dbReference type="ARBA" id="ARBA00022598"/>
    </source>
</evidence>